<dbReference type="EMBL" id="UZAU01000081">
    <property type="status" value="NOT_ANNOTATED_CDS"/>
    <property type="molecule type" value="Genomic_DNA"/>
</dbReference>
<keyword evidence="3" id="KW-1185">Reference proteome</keyword>
<dbReference type="Gramene" id="evm.model.01.2796">
    <property type="protein sequence ID" value="cds.evm.model.01.2796"/>
    <property type="gene ID" value="evm.TU.01.2796"/>
</dbReference>
<dbReference type="OMA" id="HIALECK"/>
<protein>
    <submittedName>
        <fullName evidence="2">Uncharacterized protein</fullName>
    </submittedName>
</protein>
<dbReference type="EnsemblPlants" id="evm.model.01.2796">
    <property type="protein sequence ID" value="cds.evm.model.01.2796"/>
    <property type="gene ID" value="evm.TU.01.2796"/>
</dbReference>
<reference evidence="2" key="1">
    <citation type="submission" date="2018-11" db="EMBL/GenBank/DDBJ databases">
        <authorList>
            <person name="Grassa J C."/>
        </authorList>
    </citation>
    <scope>NUCLEOTIDE SEQUENCE [LARGE SCALE GENOMIC DNA]</scope>
</reference>
<reference evidence="2" key="2">
    <citation type="submission" date="2021-03" db="UniProtKB">
        <authorList>
            <consortium name="EnsemblPlants"/>
        </authorList>
    </citation>
    <scope>IDENTIFICATION</scope>
</reference>
<evidence type="ECO:0000256" key="1">
    <source>
        <dbReference type="SAM" id="MobiDB-lite"/>
    </source>
</evidence>
<name>A0A803NMP2_CANSA</name>
<dbReference type="PANTHER" id="PTHR47481:SF31">
    <property type="entry name" value="OS01G0873500 PROTEIN"/>
    <property type="match status" value="1"/>
</dbReference>
<evidence type="ECO:0000313" key="2">
    <source>
        <dbReference type="EnsemblPlants" id="cds.evm.model.01.2796"/>
    </source>
</evidence>
<sequence>MASFFNDPKPAYVNVKETVGDVLNPRDNVRAIFKGLPKKYDTFVISTNTKLKQYSIAKIEALLLVSESRIEKSDKDIDLSAHVASMELDPTPEATLANYGRGAYKQPYPGPNYPRMSSNAGHRGNYENVNNSPSFGSGRGNPSPPAGLSRGGRYSTPNNRPQCQIYLKIDHIAQHCYYRFDKTFPSPSFPGSSFIGPSNAAPPQANVVVASNEWGASWYSDSGAINHYTLDASNIHLSTEYSGQEQLFVGDGSSLSIENIGQSLSTLIKLDNLLFLTTCYMFLL</sequence>
<dbReference type="PANTHER" id="PTHR47481">
    <property type="match status" value="1"/>
</dbReference>
<evidence type="ECO:0000313" key="3">
    <source>
        <dbReference type="Proteomes" id="UP000596661"/>
    </source>
</evidence>
<dbReference type="AlphaFoldDB" id="A0A803NMP2"/>
<dbReference type="Proteomes" id="UP000596661">
    <property type="component" value="Chromosome 1"/>
</dbReference>
<accession>A0A803NMP2</accession>
<feature type="region of interest" description="Disordered" evidence="1">
    <location>
        <begin position="107"/>
        <end position="155"/>
    </location>
</feature>
<proteinExistence type="predicted"/>
<organism evidence="2 3">
    <name type="scientific">Cannabis sativa</name>
    <name type="common">Hemp</name>
    <name type="synonym">Marijuana</name>
    <dbReference type="NCBI Taxonomy" id="3483"/>
    <lineage>
        <taxon>Eukaryota</taxon>
        <taxon>Viridiplantae</taxon>
        <taxon>Streptophyta</taxon>
        <taxon>Embryophyta</taxon>
        <taxon>Tracheophyta</taxon>
        <taxon>Spermatophyta</taxon>
        <taxon>Magnoliopsida</taxon>
        <taxon>eudicotyledons</taxon>
        <taxon>Gunneridae</taxon>
        <taxon>Pentapetalae</taxon>
        <taxon>rosids</taxon>
        <taxon>fabids</taxon>
        <taxon>Rosales</taxon>
        <taxon>Cannabaceae</taxon>
        <taxon>Cannabis</taxon>
    </lineage>
</organism>